<feature type="compositionally biased region" description="Polar residues" evidence="5">
    <location>
        <begin position="180"/>
        <end position="194"/>
    </location>
</feature>
<organism evidence="7 8">
    <name type="scientific">Biomphalaria glabrata</name>
    <name type="common">Bloodfluke planorb</name>
    <name type="synonym">Freshwater snail</name>
    <dbReference type="NCBI Taxonomy" id="6526"/>
    <lineage>
        <taxon>Eukaryota</taxon>
        <taxon>Metazoa</taxon>
        <taxon>Spiralia</taxon>
        <taxon>Lophotrochozoa</taxon>
        <taxon>Mollusca</taxon>
        <taxon>Gastropoda</taxon>
        <taxon>Heterobranchia</taxon>
        <taxon>Euthyneura</taxon>
        <taxon>Panpulmonata</taxon>
        <taxon>Hygrophila</taxon>
        <taxon>Lymnaeoidea</taxon>
        <taxon>Planorbidae</taxon>
        <taxon>Biomphalaria</taxon>
    </lineage>
</organism>
<keyword evidence="2" id="KW-0862">Zinc</keyword>
<dbReference type="SUPFAM" id="SSF57850">
    <property type="entry name" value="RING/U-box"/>
    <property type="match status" value="1"/>
</dbReference>
<sequence>MPVGNSANKLTKSKKKDDVQQKVLEIKQRQQNWMKQRDISQKDEISNKKKMKPQLPAANLNSNFKNEMPSSKTNVKTLSPDQKDKIHVREKFKHWIDIRNETKKNDDTGDLNDNLSIRSGAESELERLVSPEPDSRLPTQEHDFKNLAEKIANKVKEDLGLSQSSSSLSASTAISFSDSRTGSNHFNQEKTTSTEKTGLASHSCFVCKNLMISSQHVPMMVIPCGHTLCKTCSEKRNSCPSCDCPIKSLTINIMLQQVIQEYHTPKSKSTFKTLDRSSNSNNENKNYYLTYSSAEIHQPVLSYKTQLSSLQTRHDILSNEYETMTNSLGLLMKKFQQQHRQVQNIKTQEEEVEKAIHELQTRLAALKSHRAQYEKEVLELQTEKAEVDSKIGILKETLSSLEREIEKVRLYYLSLIP</sequence>
<dbReference type="Gene3D" id="1.10.287.1490">
    <property type="match status" value="1"/>
</dbReference>
<evidence type="ECO:0000256" key="3">
    <source>
        <dbReference type="PROSITE-ProRule" id="PRU00175"/>
    </source>
</evidence>
<feature type="coiled-coil region" evidence="4">
    <location>
        <begin position="342"/>
        <end position="404"/>
    </location>
</feature>
<feature type="region of interest" description="Disordered" evidence="5">
    <location>
        <begin position="1"/>
        <end position="78"/>
    </location>
</feature>
<dbReference type="SMART" id="SM00184">
    <property type="entry name" value="RING"/>
    <property type="match status" value="1"/>
</dbReference>
<feature type="compositionally biased region" description="Polar residues" evidence="5">
    <location>
        <begin position="59"/>
        <end position="78"/>
    </location>
</feature>
<reference evidence="8" key="1">
    <citation type="submission" date="2025-08" db="UniProtKB">
        <authorList>
            <consortium name="RefSeq"/>
        </authorList>
    </citation>
    <scope>IDENTIFICATION</scope>
</reference>
<dbReference type="GeneID" id="106078670"/>
<dbReference type="InterPro" id="IPR013083">
    <property type="entry name" value="Znf_RING/FYVE/PHD"/>
</dbReference>
<keyword evidence="1 3" id="KW-0479">Metal-binding</keyword>
<keyword evidence="1 3" id="KW-0863">Zinc-finger</keyword>
<evidence type="ECO:0000259" key="6">
    <source>
        <dbReference type="PROSITE" id="PS50089"/>
    </source>
</evidence>
<name>A0A9W2Z9Y1_BIOGL</name>
<evidence type="ECO:0000256" key="4">
    <source>
        <dbReference type="SAM" id="Coils"/>
    </source>
</evidence>
<dbReference type="SUPFAM" id="SSF57997">
    <property type="entry name" value="Tropomyosin"/>
    <property type="match status" value="1"/>
</dbReference>
<evidence type="ECO:0000256" key="2">
    <source>
        <dbReference type="ARBA" id="ARBA00022833"/>
    </source>
</evidence>
<dbReference type="RefSeq" id="XP_055871778.1">
    <property type="nucleotide sequence ID" value="XM_056015803.1"/>
</dbReference>
<dbReference type="PROSITE" id="PS50089">
    <property type="entry name" value="ZF_RING_2"/>
    <property type="match status" value="1"/>
</dbReference>
<feature type="compositionally biased region" description="Basic and acidic residues" evidence="5">
    <location>
        <begin position="15"/>
        <end position="28"/>
    </location>
</feature>
<keyword evidence="7" id="KW-1185">Reference proteome</keyword>
<feature type="domain" description="RING-type" evidence="6">
    <location>
        <begin position="204"/>
        <end position="243"/>
    </location>
</feature>
<dbReference type="OMA" id="SSHHCPC"/>
<proteinExistence type="predicted"/>
<dbReference type="OrthoDB" id="6105938at2759"/>
<evidence type="ECO:0000256" key="5">
    <source>
        <dbReference type="SAM" id="MobiDB-lite"/>
    </source>
</evidence>
<evidence type="ECO:0000313" key="8">
    <source>
        <dbReference type="RefSeq" id="XP_055871778.1"/>
    </source>
</evidence>
<protein>
    <submittedName>
        <fullName evidence="8">Uncharacterized protein LOC106078670 isoform X1</fullName>
    </submittedName>
</protein>
<feature type="compositionally biased region" description="Basic and acidic residues" evidence="5">
    <location>
        <begin position="35"/>
        <end position="47"/>
    </location>
</feature>
<accession>A0A9W2Z9Y1</accession>
<keyword evidence="4" id="KW-0175">Coiled coil</keyword>
<dbReference type="AlphaFoldDB" id="A0A9W2Z9Y1"/>
<dbReference type="GO" id="GO:0008270">
    <property type="term" value="F:zinc ion binding"/>
    <property type="evidence" value="ECO:0007669"/>
    <property type="project" value="UniProtKB-KW"/>
</dbReference>
<dbReference type="CDD" id="cd16449">
    <property type="entry name" value="RING-HC"/>
    <property type="match status" value="1"/>
</dbReference>
<gene>
    <name evidence="8" type="primary">LOC106078670</name>
</gene>
<dbReference type="Gene3D" id="3.30.40.10">
    <property type="entry name" value="Zinc/RING finger domain, C3HC4 (zinc finger)"/>
    <property type="match status" value="1"/>
</dbReference>
<feature type="region of interest" description="Disordered" evidence="5">
    <location>
        <begin position="102"/>
        <end position="141"/>
    </location>
</feature>
<feature type="region of interest" description="Disordered" evidence="5">
    <location>
        <begin position="174"/>
        <end position="194"/>
    </location>
</feature>
<feature type="compositionally biased region" description="Polar residues" evidence="5">
    <location>
        <begin position="1"/>
        <end position="10"/>
    </location>
</feature>
<dbReference type="Proteomes" id="UP001165740">
    <property type="component" value="Chromosome 1"/>
</dbReference>
<dbReference type="InterPro" id="IPR001841">
    <property type="entry name" value="Znf_RING"/>
</dbReference>
<feature type="compositionally biased region" description="Basic and acidic residues" evidence="5">
    <location>
        <begin position="124"/>
        <end position="141"/>
    </location>
</feature>
<evidence type="ECO:0000256" key="1">
    <source>
        <dbReference type="ARBA" id="ARBA00022771"/>
    </source>
</evidence>
<evidence type="ECO:0000313" key="7">
    <source>
        <dbReference type="Proteomes" id="UP001165740"/>
    </source>
</evidence>